<evidence type="ECO:0000256" key="1">
    <source>
        <dbReference type="SAM" id="MobiDB-lite"/>
    </source>
</evidence>
<reference evidence="2 3" key="1">
    <citation type="journal article" date="2019" name="Nat. Plants">
        <title>Stout camphor tree genome fills gaps in understanding of flowering plant genome evolution.</title>
        <authorList>
            <person name="Chaw S.M."/>
            <person name="Liu Y.C."/>
            <person name="Wu Y.W."/>
            <person name="Wang H.Y."/>
            <person name="Lin C.I."/>
            <person name="Wu C.S."/>
            <person name="Ke H.M."/>
            <person name="Chang L.Y."/>
            <person name="Hsu C.Y."/>
            <person name="Yang H.T."/>
            <person name="Sudianto E."/>
            <person name="Hsu M.H."/>
            <person name="Wu K.P."/>
            <person name="Wang L.N."/>
            <person name="Leebens-Mack J.H."/>
            <person name="Tsai I.J."/>
        </authorList>
    </citation>
    <scope>NUCLEOTIDE SEQUENCE [LARGE SCALE GENOMIC DNA]</scope>
    <source>
        <strain evidence="3">cv. Chaw 1501</strain>
        <tissue evidence="2">Young leaves</tissue>
    </source>
</reference>
<accession>A0A3S3NTW3</accession>
<organism evidence="2 3">
    <name type="scientific">Cinnamomum micranthum f. kanehirae</name>
    <dbReference type="NCBI Taxonomy" id="337451"/>
    <lineage>
        <taxon>Eukaryota</taxon>
        <taxon>Viridiplantae</taxon>
        <taxon>Streptophyta</taxon>
        <taxon>Embryophyta</taxon>
        <taxon>Tracheophyta</taxon>
        <taxon>Spermatophyta</taxon>
        <taxon>Magnoliopsida</taxon>
        <taxon>Magnoliidae</taxon>
        <taxon>Laurales</taxon>
        <taxon>Lauraceae</taxon>
        <taxon>Cinnamomum</taxon>
    </lineage>
</organism>
<dbReference type="Proteomes" id="UP000283530">
    <property type="component" value="Unassembled WGS sequence"/>
</dbReference>
<dbReference type="PANTHER" id="PTHR33199:SF3">
    <property type="entry name" value="MACPF DOMAIN-CONTAINING PROTEIN CAD1"/>
    <property type="match status" value="1"/>
</dbReference>
<protein>
    <submittedName>
        <fullName evidence="2">MACPF domain-containing protein CAD1 isoform X1</fullName>
    </submittedName>
</protein>
<sequence>MGTTLQQRTLPFGGVSEPPSTERQIGSPPQDLVKAAPDAALAALSSSIQALGRGFDVTSDTRLLYCKGVYGSRLVHVDECNTRDIAISTGLVVPNVPADVEVCRGKVERETTPVCSFHEKSGLISVLRNAPTQLPPSFGSHSSTLRSRAKCQDGRASFWCGSLKIMDASSMMPIRGPEAINEMWTSLYFSKMINAAAASSA</sequence>
<gene>
    <name evidence="2" type="ORF">CKAN_01534500</name>
</gene>
<name>A0A3S3NTW3_9MAGN</name>
<comment type="caution">
    <text evidence="2">The sequence shown here is derived from an EMBL/GenBank/DDBJ whole genome shotgun (WGS) entry which is preliminary data.</text>
</comment>
<dbReference type="GO" id="GO:0009626">
    <property type="term" value="P:plant-type hypersensitive response"/>
    <property type="evidence" value="ECO:0007669"/>
    <property type="project" value="TreeGrafter"/>
</dbReference>
<feature type="region of interest" description="Disordered" evidence="1">
    <location>
        <begin position="1"/>
        <end position="31"/>
    </location>
</feature>
<proteinExistence type="predicted"/>
<dbReference type="InterPro" id="IPR044663">
    <property type="entry name" value="CAD1/NSL1-like"/>
</dbReference>
<dbReference type="EMBL" id="QPKB01000006">
    <property type="protein sequence ID" value="RWR86447.1"/>
    <property type="molecule type" value="Genomic_DNA"/>
</dbReference>
<dbReference type="GO" id="GO:2000031">
    <property type="term" value="P:regulation of salicylic acid mediated signaling pathway"/>
    <property type="evidence" value="ECO:0007669"/>
    <property type="project" value="InterPro"/>
</dbReference>
<dbReference type="PANTHER" id="PTHR33199">
    <property type="entry name" value="MACPF DOMAIN-CONTAINING PROTEIN CAD1"/>
    <property type="match status" value="1"/>
</dbReference>
<dbReference type="STRING" id="337451.A0A3S3NTW3"/>
<dbReference type="OrthoDB" id="1366754at2759"/>
<evidence type="ECO:0000313" key="3">
    <source>
        <dbReference type="Proteomes" id="UP000283530"/>
    </source>
</evidence>
<dbReference type="AlphaFoldDB" id="A0A3S3NTW3"/>
<evidence type="ECO:0000313" key="2">
    <source>
        <dbReference type="EMBL" id="RWR86447.1"/>
    </source>
</evidence>
<keyword evidence="3" id="KW-1185">Reference proteome</keyword>
<dbReference type="GO" id="GO:0005886">
    <property type="term" value="C:plasma membrane"/>
    <property type="evidence" value="ECO:0007669"/>
    <property type="project" value="TreeGrafter"/>
</dbReference>